<dbReference type="SUPFAM" id="SSF55961">
    <property type="entry name" value="Bet v1-like"/>
    <property type="match status" value="1"/>
</dbReference>
<accession>A0A5Q0QEB6</accession>
<dbReference type="InterPro" id="IPR013538">
    <property type="entry name" value="ASHA1/2-like_C"/>
</dbReference>
<dbReference type="InterPro" id="IPR023393">
    <property type="entry name" value="START-like_dom_sf"/>
</dbReference>
<protein>
    <submittedName>
        <fullName evidence="3">SRPBCC domain-containing protein</fullName>
    </submittedName>
</protein>
<evidence type="ECO:0000313" key="4">
    <source>
        <dbReference type="Proteomes" id="UP000326921"/>
    </source>
</evidence>
<comment type="similarity">
    <text evidence="1">Belongs to the AHA1 family.</text>
</comment>
<dbReference type="Pfam" id="PF08327">
    <property type="entry name" value="AHSA1"/>
    <property type="match status" value="1"/>
</dbReference>
<evidence type="ECO:0000259" key="2">
    <source>
        <dbReference type="Pfam" id="PF08327"/>
    </source>
</evidence>
<proteinExistence type="inferred from homology"/>
<evidence type="ECO:0000256" key="1">
    <source>
        <dbReference type="ARBA" id="ARBA00006817"/>
    </source>
</evidence>
<dbReference type="Gene3D" id="3.30.530.20">
    <property type="match status" value="1"/>
</dbReference>
<evidence type="ECO:0000313" key="3">
    <source>
        <dbReference type="EMBL" id="QGA26098.1"/>
    </source>
</evidence>
<feature type="domain" description="Activator of Hsp90 ATPase homologue 1/2-like C-terminal" evidence="2">
    <location>
        <begin position="26"/>
        <end position="152"/>
    </location>
</feature>
<dbReference type="AlphaFoldDB" id="A0A5Q0QEB6"/>
<organism evidence="3 4">
    <name type="scientific">Sphingobacterium zhuxiongii</name>
    <dbReference type="NCBI Taxonomy" id="2662364"/>
    <lineage>
        <taxon>Bacteria</taxon>
        <taxon>Pseudomonadati</taxon>
        <taxon>Bacteroidota</taxon>
        <taxon>Sphingobacteriia</taxon>
        <taxon>Sphingobacteriales</taxon>
        <taxon>Sphingobacteriaceae</taxon>
        <taxon>Sphingobacterium</taxon>
    </lineage>
</organism>
<dbReference type="RefSeq" id="WP_153510619.1">
    <property type="nucleotide sequence ID" value="NZ_CP045652.1"/>
</dbReference>
<name>A0A5Q0QEB6_9SPHI</name>
<sequence>MENSKNYEFKIDEAKRSISIKRTYSAKLDQVWKAFTDAKITDQWWAPKPWRCETKSQEFKSGGQWLYAMLGPDGEKMWATSTYQQIVPKVSFIVDDAFTDENGHVDPSFPQSVWETTFTALDNQTLVENKITYQRLEDLQATLDMGFKEGYEMGQQNLIDWLKQHPE</sequence>
<dbReference type="Proteomes" id="UP000326921">
    <property type="component" value="Chromosome"/>
</dbReference>
<reference evidence="3 4" key="1">
    <citation type="submission" date="2019-10" db="EMBL/GenBank/DDBJ databases">
        <authorList>
            <person name="Dong K."/>
        </authorList>
    </citation>
    <scope>NUCLEOTIDE SEQUENCE [LARGE SCALE GENOMIC DNA]</scope>
    <source>
        <strain evidence="4">dk4302</strain>
    </source>
</reference>
<keyword evidence="4" id="KW-1185">Reference proteome</keyword>
<gene>
    <name evidence="3" type="ORF">GFH32_07080</name>
</gene>
<dbReference type="EMBL" id="CP045652">
    <property type="protein sequence ID" value="QGA26098.1"/>
    <property type="molecule type" value="Genomic_DNA"/>
</dbReference>
<dbReference type="KEGG" id="sphe:GFH32_07080"/>